<reference evidence="5 6" key="1">
    <citation type="submission" date="2013-02" db="EMBL/GenBank/DDBJ databases">
        <title>The complete genome sequence of Corynebacterium callunae DSM 20147.</title>
        <authorList>
            <person name="Ruckert C."/>
            <person name="Albersmeier A."/>
            <person name="Kalinowski J."/>
        </authorList>
    </citation>
    <scope>NUCLEOTIDE SEQUENCE [LARGE SCALE GENOMIC DNA]</scope>
    <source>
        <strain evidence="5 6">DSM 20147</strain>
    </source>
</reference>
<sequence length="105" mass="12188">MASQVEIFKALANEARLDILRWLGEPDRYFVEPAKHATEEIRNAGGVCVRDIHEKANMSQSTVSHYLQILQRAGLVESERVGQWTYYRRKEETIKNIAHFISEEL</sequence>
<evidence type="ECO:0000256" key="3">
    <source>
        <dbReference type="ARBA" id="ARBA00023163"/>
    </source>
</evidence>
<dbReference type="GO" id="GO:0003700">
    <property type="term" value="F:DNA-binding transcription factor activity"/>
    <property type="evidence" value="ECO:0007669"/>
    <property type="project" value="InterPro"/>
</dbReference>
<keyword evidence="6" id="KW-1185">Reference proteome</keyword>
<dbReference type="KEGG" id="ccn:H924_06205"/>
<dbReference type="Gene3D" id="1.10.10.10">
    <property type="entry name" value="Winged helix-like DNA-binding domain superfamily/Winged helix DNA-binding domain"/>
    <property type="match status" value="1"/>
</dbReference>
<dbReference type="OrthoDB" id="3628427at2"/>
<dbReference type="AlphaFoldDB" id="M1UEY7"/>
<proteinExistence type="predicted"/>
<dbReference type="InterPro" id="IPR051081">
    <property type="entry name" value="HTH_MetalResp_TranReg"/>
</dbReference>
<dbReference type="PANTHER" id="PTHR33154:SF33">
    <property type="entry name" value="TRANSCRIPTIONAL REPRESSOR SDPR"/>
    <property type="match status" value="1"/>
</dbReference>
<organism evidence="5 6">
    <name type="scientific">Corynebacterium callunae DSM 20147</name>
    <dbReference type="NCBI Taxonomy" id="1121353"/>
    <lineage>
        <taxon>Bacteria</taxon>
        <taxon>Bacillati</taxon>
        <taxon>Actinomycetota</taxon>
        <taxon>Actinomycetes</taxon>
        <taxon>Mycobacteriales</taxon>
        <taxon>Corynebacteriaceae</taxon>
        <taxon>Corynebacterium</taxon>
    </lineage>
</organism>
<dbReference type="PROSITE" id="PS50987">
    <property type="entry name" value="HTH_ARSR_2"/>
    <property type="match status" value="1"/>
</dbReference>
<dbReference type="GO" id="GO:0003677">
    <property type="term" value="F:DNA binding"/>
    <property type="evidence" value="ECO:0007669"/>
    <property type="project" value="UniProtKB-KW"/>
</dbReference>
<dbReference type="NCBIfam" id="NF033788">
    <property type="entry name" value="HTH_metalloreg"/>
    <property type="match status" value="1"/>
</dbReference>
<dbReference type="HOGENOM" id="CLU_097806_10_1_11"/>
<dbReference type="InterPro" id="IPR001845">
    <property type="entry name" value="HTH_ArsR_DNA-bd_dom"/>
</dbReference>
<gene>
    <name evidence="5" type="ORF">H924_06205</name>
</gene>
<feature type="domain" description="HTH arsR-type" evidence="4">
    <location>
        <begin position="1"/>
        <end position="105"/>
    </location>
</feature>
<keyword evidence="2" id="KW-0238">DNA-binding</keyword>
<keyword evidence="3" id="KW-0804">Transcription</keyword>
<dbReference type="EMBL" id="CP004354">
    <property type="protein sequence ID" value="AGG66685.1"/>
    <property type="molecule type" value="Genomic_DNA"/>
</dbReference>
<name>M1UEY7_9CORY</name>
<dbReference type="InterPro" id="IPR036390">
    <property type="entry name" value="WH_DNA-bd_sf"/>
</dbReference>
<accession>M1UEY7</accession>
<dbReference type="SUPFAM" id="SSF46785">
    <property type="entry name" value="Winged helix' DNA-binding domain"/>
    <property type="match status" value="1"/>
</dbReference>
<dbReference type="Pfam" id="PF01022">
    <property type="entry name" value="HTH_5"/>
    <property type="match status" value="1"/>
</dbReference>
<keyword evidence="1" id="KW-0805">Transcription regulation</keyword>
<dbReference type="PANTHER" id="PTHR33154">
    <property type="entry name" value="TRANSCRIPTIONAL REGULATOR, ARSR FAMILY"/>
    <property type="match status" value="1"/>
</dbReference>
<evidence type="ECO:0000259" key="4">
    <source>
        <dbReference type="PROSITE" id="PS50987"/>
    </source>
</evidence>
<dbReference type="InterPro" id="IPR011991">
    <property type="entry name" value="ArsR-like_HTH"/>
</dbReference>
<dbReference type="InterPro" id="IPR036388">
    <property type="entry name" value="WH-like_DNA-bd_sf"/>
</dbReference>
<dbReference type="STRING" id="1121353.H924_06205"/>
<dbReference type="eggNOG" id="COG0640">
    <property type="taxonomic scope" value="Bacteria"/>
</dbReference>
<evidence type="ECO:0000313" key="5">
    <source>
        <dbReference type="EMBL" id="AGG66685.1"/>
    </source>
</evidence>
<evidence type="ECO:0000256" key="2">
    <source>
        <dbReference type="ARBA" id="ARBA00023125"/>
    </source>
</evidence>
<dbReference type="PATRIC" id="fig|1121353.3.peg.1267"/>
<dbReference type="Proteomes" id="UP000011760">
    <property type="component" value="Chromosome"/>
</dbReference>
<dbReference type="CDD" id="cd00090">
    <property type="entry name" value="HTH_ARSR"/>
    <property type="match status" value="1"/>
</dbReference>
<dbReference type="SMART" id="SM00418">
    <property type="entry name" value="HTH_ARSR"/>
    <property type="match status" value="1"/>
</dbReference>
<evidence type="ECO:0000256" key="1">
    <source>
        <dbReference type="ARBA" id="ARBA00023015"/>
    </source>
</evidence>
<dbReference type="RefSeq" id="WP_015651116.1">
    <property type="nucleotide sequence ID" value="NC_020506.1"/>
</dbReference>
<evidence type="ECO:0000313" key="6">
    <source>
        <dbReference type="Proteomes" id="UP000011760"/>
    </source>
</evidence>
<protein>
    <submittedName>
        <fullName evidence="5">ArsR family transcriptional regulator</fullName>
    </submittedName>
</protein>